<evidence type="ECO:0000256" key="1">
    <source>
        <dbReference type="SAM" id="MobiDB-lite"/>
    </source>
</evidence>
<dbReference type="AlphaFoldDB" id="A0A9D5CPE0"/>
<reference evidence="2" key="2">
    <citation type="journal article" date="2022" name="Hortic Res">
        <title>The genome of Dioscorea zingiberensis sheds light on the biosynthesis, origin and evolution of the medicinally important diosgenin saponins.</title>
        <authorList>
            <person name="Li Y."/>
            <person name="Tan C."/>
            <person name="Li Z."/>
            <person name="Guo J."/>
            <person name="Li S."/>
            <person name="Chen X."/>
            <person name="Wang C."/>
            <person name="Dai X."/>
            <person name="Yang H."/>
            <person name="Song W."/>
            <person name="Hou L."/>
            <person name="Xu J."/>
            <person name="Tong Z."/>
            <person name="Xu A."/>
            <person name="Yuan X."/>
            <person name="Wang W."/>
            <person name="Yang Q."/>
            <person name="Chen L."/>
            <person name="Sun Z."/>
            <person name="Wang K."/>
            <person name="Pan B."/>
            <person name="Chen J."/>
            <person name="Bao Y."/>
            <person name="Liu F."/>
            <person name="Qi X."/>
            <person name="Gang D.R."/>
            <person name="Wen J."/>
            <person name="Li J."/>
        </authorList>
    </citation>
    <scope>NUCLEOTIDE SEQUENCE</scope>
    <source>
        <strain evidence="2">Dzin_1.0</strain>
    </source>
</reference>
<keyword evidence="3" id="KW-1185">Reference proteome</keyword>
<sequence>MQEQHSFPNISHNTTAASTQQRQLCSNRSAAIRSFGSIFIISSSSLAVSEGGSDGGLGLQRRNGGTGFSLTTVGGFRGRSALIAASLGQIAHLQWLTAGRRAAPDRRVATDAAAGR</sequence>
<protein>
    <submittedName>
        <fullName evidence="2">Uncharacterized protein</fullName>
    </submittedName>
</protein>
<reference evidence="2" key="1">
    <citation type="submission" date="2021-03" db="EMBL/GenBank/DDBJ databases">
        <authorList>
            <person name="Li Z."/>
            <person name="Yang C."/>
        </authorList>
    </citation>
    <scope>NUCLEOTIDE SEQUENCE</scope>
    <source>
        <strain evidence="2">Dzin_1.0</strain>
        <tissue evidence="2">Leaf</tissue>
    </source>
</reference>
<gene>
    <name evidence="2" type="ORF">J5N97_017605</name>
</gene>
<dbReference type="Proteomes" id="UP001085076">
    <property type="component" value="Miscellaneous, Linkage group lg04"/>
</dbReference>
<dbReference type="EMBL" id="JAGGNH010000004">
    <property type="protein sequence ID" value="KAJ0975640.1"/>
    <property type="molecule type" value="Genomic_DNA"/>
</dbReference>
<proteinExistence type="predicted"/>
<comment type="caution">
    <text evidence="2">The sequence shown here is derived from an EMBL/GenBank/DDBJ whole genome shotgun (WGS) entry which is preliminary data.</text>
</comment>
<organism evidence="2 3">
    <name type="scientific">Dioscorea zingiberensis</name>
    <dbReference type="NCBI Taxonomy" id="325984"/>
    <lineage>
        <taxon>Eukaryota</taxon>
        <taxon>Viridiplantae</taxon>
        <taxon>Streptophyta</taxon>
        <taxon>Embryophyta</taxon>
        <taxon>Tracheophyta</taxon>
        <taxon>Spermatophyta</taxon>
        <taxon>Magnoliopsida</taxon>
        <taxon>Liliopsida</taxon>
        <taxon>Dioscoreales</taxon>
        <taxon>Dioscoreaceae</taxon>
        <taxon>Dioscorea</taxon>
    </lineage>
</organism>
<accession>A0A9D5CPE0</accession>
<evidence type="ECO:0000313" key="2">
    <source>
        <dbReference type="EMBL" id="KAJ0975640.1"/>
    </source>
</evidence>
<feature type="region of interest" description="Disordered" evidence="1">
    <location>
        <begin position="1"/>
        <end position="23"/>
    </location>
</feature>
<name>A0A9D5CPE0_9LILI</name>
<evidence type="ECO:0000313" key="3">
    <source>
        <dbReference type="Proteomes" id="UP001085076"/>
    </source>
</evidence>